<feature type="transmembrane region" description="Helical" evidence="1">
    <location>
        <begin position="170"/>
        <end position="189"/>
    </location>
</feature>
<feature type="transmembrane region" description="Helical" evidence="1">
    <location>
        <begin position="235"/>
        <end position="255"/>
    </location>
</feature>
<keyword evidence="1" id="KW-0812">Transmembrane</keyword>
<comment type="caution">
    <text evidence="2">The sequence shown here is derived from an EMBL/GenBank/DDBJ whole genome shotgun (WGS) entry which is preliminary data.</text>
</comment>
<dbReference type="PANTHER" id="PTHR36840:SF1">
    <property type="entry name" value="BLL5714 PROTEIN"/>
    <property type="match status" value="1"/>
</dbReference>
<dbReference type="eggNOG" id="COG4292">
    <property type="taxonomic scope" value="Bacteria"/>
</dbReference>
<evidence type="ECO:0008006" key="4">
    <source>
        <dbReference type="Google" id="ProtNLM"/>
    </source>
</evidence>
<evidence type="ECO:0000313" key="3">
    <source>
        <dbReference type="Proteomes" id="UP000005845"/>
    </source>
</evidence>
<evidence type="ECO:0000256" key="1">
    <source>
        <dbReference type="SAM" id="Phobius"/>
    </source>
</evidence>
<dbReference type="Proteomes" id="UP000005845">
    <property type="component" value="Unassembled WGS sequence"/>
</dbReference>
<keyword evidence="3" id="KW-1185">Reference proteome</keyword>
<dbReference type="Pfam" id="PF06772">
    <property type="entry name" value="LtrA"/>
    <property type="match status" value="1"/>
</dbReference>
<keyword evidence="1" id="KW-0472">Membrane</keyword>
<dbReference type="InterPro" id="IPR010640">
    <property type="entry name" value="Low_temperature_requirement_A"/>
</dbReference>
<dbReference type="AlphaFoldDB" id="H5U3R0"/>
<feature type="transmembrane region" description="Helical" evidence="1">
    <location>
        <begin position="44"/>
        <end position="66"/>
    </location>
</feature>
<proteinExistence type="predicted"/>
<reference evidence="2 3" key="1">
    <citation type="submission" date="2012-02" db="EMBL/GenBank/DDBJ databases">
        <title>Whole genome shotgun sequence of Gordonia sputi NBRC 100414.</title>
        <authorList>
            <person name="Yoshida I."/>
            <person name="Hosoyama A."/>
            <person name="Tsuchikane K."/>
            <person name="Katsumata H."/>
            <person name="Yamazaki S."/>
            <person name="Fujita N."/>
        </authorList>
    </citation>
    <scope>NUCLEOTIDE SEQUENCE [LARGE SCALE GENOMIC DNA]</scope>
    <source>
        <strain evidence="2 3">NBRC 100414</strain>
    </source>
</reference>
<name>H5U3R0_9ACTN</name>
<accession>H5U3R0</accession>
<feature type="transmembrane region" description="Helical" evidence="1">
    <location>
        <begin position="195"/>
        <end position="215"/>
    </location>
</feature>
<evidence type="ECO:0000313" key="2">
    <source>
        <dbReference type="EMBL" id="GAB40368.1"/>
    </source>
</evidence>
<feature type="transmembrane region" description="Helical" evidence="1">
    <location>
        <begin position="333"/>
        <end position="354"/>
    </location>
</feature>
<dbReference type="PANTHER" id="PTHR36840">
    <property type="entry name" value="BLL5714 PROTEIN"/>
    <property type="match status" value="1"/>
</dbReference>
<organism evidence="2 3">
    <name type="scientific">Gordonia sputi NBRC 100414</name>
    <dbReference type="NCBI Taxonomy" id="1089453"/>
    <lineage>
        <taxon>Bacteria</taxon>
        <taxon>Bacillati</taxon>
        <taxon>Actinomycetota</taxon>
        <taxon>Actinomycetes</taxon>
        <taxon>Mycobacteriales</taxon>
        <taxon>Gordoniaceae</taxon>
        <taxon>Gordonia</taxon>
    </lineage>
</organism>
<feature type="transmembrane region" description="Helical" evidence="1">
    <location>
        <begin position="103"/>
        <end position="126"/>
    </location>
</feature>
<protein>
    <recommendedName>
        <fullName evidence="4">Low temperature requirement protein A</fullName>
    </recommendedName>
</protein>
<dbReference type="EMBL" id="BAFC01000097">
    <property type="protein sequence ID" value="GAB40368.1"/>
    <property type="molecule type" value="Genomic_DNA"/>
</dbReference>
<feature type="transmembrane region" description="Helical" evidence="1">
    <location>
        <begin position="391"/>
        <end position="408"/>
    </location>
</feature>
<feature type="transmembrane region" description="Helical" evidence="1">
    <location>
        <begin position="267"/>
        <end position="286"/>
    </location>
</feature>
<feature type="transmembrane region" description="Helical" evidence="1">
    <location>
        <begin position="307"/>
        <end position="327"/>
    </location>
</feature>
<keyword evidence="1" id="KW-1133">Transmembrane helix</keyword>
<feature type="transmembrane region" description="Helical" evidence="1">
    <location>
        <begin position="366"/>
        <end position="385"/>
    </location>
</feature>
<gene>
    <name evidence="2" type="ORF">GOSPT_099_00160</name>
</gene>
<sequence>MSDLTSTPLDVKVLIVALTIGHRLSRMTGRDPHEERRSATNLELFFDLVFVVIFSVPGTQVAHYLAEGHWRTAFFGYVLCTFAAIWAWINFSWFASAFDTDDWFFRVMVLVQMVGVAILALGVAPVFSSIDNNQHVDIRVVVIGYVVMRLGLVTQWLRAASQSPRYRKTCLTYALMILIAQILWVIVAIVDLSLWPTIIAIAVCAFVEYLGPYVAETRFTSTPWHPHHIAERYSALTIVTLGEGVVGTVAILQAVVEEEGWTTESAVFGLSAMVMIFAMWWIYFTVPVGDALHLNQSKCFQWGYGHTVIFMSAAATGAGLEVAALWTEHEAKISAGAVVACVAVPLGIYCLSVLGMYDYLVKFDPVSLLCAVGAVALLVAGVWMAFAGVSLTISVVVVALAPVFIVIVDEAFRVPRRAQALVDMGLDVVVS</sequence>
<feature type="transmembrane region" description="Helical" evidence="1">
    <location>
        <begin position="72"/>
        <end position="91"/>
    </location>
</feature>